<reference evidence="2" key="1">
    <citation type="submission" date="2021-07" db="EMBL/GenBank/DDBJ databases">
        <title>Candidatus Kaistella beijingensis sp. nov. isolated from a municipal wastewater treatment plant is involved in sludge foaming.</title>
        <authorList>
            <person name="Song Y."/>
            <person name="Liu S.-J."/>
        </authorList>
    </citation>
    <scope>NUCLEOTIDE SEQUENCE</scope>
    <source>
        <strain evidence="2">DSM 43998</strain>
    </source>
</reference>
<dbReference type="PANTHER" id="PTHR35400">
    <property type="entry name" value="SLR1083 PROTEIN"/>
    <property type="match status" value="1"/>
</dbReference>
<dbReference type="RefSeq" id="WP_066466768.1">
    <property type="nucleotide sequence ID" value="NZ_CBCRUZ010000003.1"/>
</dbReference>
<dbReference type="InterPro" id="IPR011335">
    <property type="entry name" value="Restrct_endonuc-II-like"/>
</dbReference>
<keyword evidence="2" id="KW-0540">Nuclease</keyword>
<dbReference type="Gene3D" id="3.90.1570.10">
    <property type="entry name" value="tt1808, chain A"/>
    <property type="match status" value="1"/>
</dbReference>
<keyword evidence="2" id="KW-0378">Hydrolase</keyword>
<organism evidence="2 3">
    <name type="scientific">Skermania pinensis</name>
    <dbReference type="NCBI Taxonomy" id="39122"/>
    <lineage>
        <taxon>Bacteria</taxon>
        <taxon>Bacillati</taxon>
        <taxon>Actinomycetota</taxon>
        <taxon>Actinomycetes</taxon>
        <taxon>Mycobacteriales</taxon>
        <taxon>Gordoniaceae</taxon>
        <taxon>Skermania</taxon>
    </lineage>
</organism>
<proteinExistence type="predicted"/>
<dbReference type="CDD" id="cd06260">
    <property type="entry name" value="DUF820-like"/>
    <property type="match status" value="1"/>
</dbReference>
<keyword evidence="2" id="KW-0255">Endonuclease</keyword>
<name>A0ABX8SBN2_9ACTN</name>
<feature type="domain" description="Putative restriction endonuclease" evidence="1">
    <location>
        <begin position="25"/>
        <end position="164"/>
    </location>
</feature>
<gene>
    <name evidence="2" type="ORF">KV203_03015</name>
</gene>
<keyword evidence="3" id="KW-1185">Reference proteome</keyword>
<evidence type="ECO:0000313" key="2">
    <source>
        <dbReference type="EMBL" id="QXQ14404.1"/>
    </source>
</evidence>
<dbReference type="GO" id="GO:0004519">
    <property type="term" value="F:endonuclease activity"/>
    <property type="evidence" value="ECO:0007669"/>
    <property type="project" value="UniProtKB-KW"/>
</dbReference>
<dbReference type="PANTHER" id="PTHR35400:SF3">
    <property type="entry name" value="SLL1072 PROTEIN"/>
    <property type="match status" value="1"/>
</dbReference>
<dbReference type="Proteomes" id="UP000887023">
    <property type="component" value="Chromosome"/>
</dbReference>
<evidence type="ECO:0000259" key="1">
    <source>
        <dbReference type="Pfam" id="PF05685"/>
    </source>
</evidence>
<dbReference type="SUPFAM" id="SSF52980">
    <property type="entry name" value="Restriction endonuclease-like"/>
    <property type="match status" value="1"/>
</dbReference>
<accession>A0ABX8SBN2</accession>
<dbReference type="InterPro" id="IPR008538">
    <property type="entry name" value="Uma2"/>
</dbReference>
<dbReference type="InterPro" id="IPR012296">
    <property type="entry name" value="Nuclease_put_TT1808"/>
</dbReference>
<dbReference type="EMBL" id="CP079105">
    <property type="protein sequence ID" value="QXQ14404.1"/>
    <property type="molecule type" value="Genomic_DNA"/>
</dbReference>
<evidence type="ECO:0000313" key="3">
    <source>
        <dbReference type="Proteomes" id="UP000887023"/>
    </source>
</evidence>
<sequence>MTVAVPNYRWSVESFVRAWEAGAFEQRVELIDGEVWPVVIGDWHGRTVGRVMRLLFADGFDVTTSTLPSGGSLPDPDCWVRRADASPAGRLSPRLSYWRPADVLLVVEVSDETHAADLTVKARIYAAAGWPEYWVVAQDGIHVHTDPAESGYANRRSYRCGERVPVRYAGVEAAVADLIG</sequence>
<protein>
    <submittedName>
        <fullName evidence="2">Uma2 family endonuclease</fullName>
    </submittedName>
</protein>
<dbReference type="Pfam" id="PF05685">
    <property type="entry name" value="Uma2"/>
    <property type="match status" value="1"/>
</dbReference>